<evidence type="ECO:0000313" key="3">
    <source>
        <dbReference type="Proteomes" id="UP000648908"/>
    </source>
</evidence>
<evidence type="ECO:0000256" key="1">
    <source>
        <dbReference type="ARBA" id="ARBA00022679"/>
    </source>
</evidence>
<dbReference type="Gene3D" id="3.40.50.300">
    <property type="entry name" value="P-loop containing nucleotide triphosphate hydrolases"/>
    <property type="match status" value="1"/>
</dbReference>
<sequence>MCFPVMTRPRADPVAGGPTILLCVGATKAGTTWLYNHLSAHPDCHLRAIKELHYFDTLESGAFERQLKVHTGFAQKLMRQVDKAKGASRDRALQKLADVNDWAEVLDRRCEDIPAYLAYLEGGRGARPVMADITPSYGMLPEARLRGMAGMAPDVRFLYLLRDPVSRLWSQVRMMAARAARAMDSVPDLAFAMLDDVLAGRRKGALERGDYAATLERLRAVAAPGRRLVLFQEELLSLPGLSRLCDWLDIRSAPADFGTRVLAGPELAMPEAQRARARSILRPQYEYVARHYAERLPASWRRNMGEDVT</sequence>
<dbReference type="PANTHER" id="PTHR10605:SF56">
    <property type="entry name" value="BIFUNCTIONAL HEPARAN SULFATE N-DEACETYLASE_N-SULFOTRANSFERASE"/>
    <property type="match status" value="1"/>
</dbReference>
<dbReference type="RefSeq" id="WP_202688267.1">
    <property type="nucleotide sequence ID" value="NZ_JAESVN010000003.1"/>
</dbReference>
<dbReference type="Proteomes" id="UP000648908">
    <property type="component" value="Unassembled WGS sequence"/>
</dbReference>
<keyword evidence="1" id="KW-0808">Transferase</keyword>
<dbReference type="AlphaFoldDB" id="A0A8K0V8M1"/>
<name>A0A8K0V8M1_9RHOB</name>
<evidence type="ECO:0000313" key="2">
    <source>
        <dbReference type="EMBL" id="MBL4917363.1"/>
    </source>
</evidence>
<proteinExistence type="predicted"/>
<keyword evidence="3" id="KW-1185">Reference proteome</keyword>
<protein>
    <submittedName>
        <fullName evidence="2">Sulfotransferase</fullName>
    </submittedName>
</protein>
<reference evidence="2" key="1">
    <citation type="submission" date="2021-01" db="EMBL/GenBank/DDBJ databases">
        <title>Tabrizicola alba sp. nov. a motile alkaliphilic bacterium isolated from a soda lake.</title>
        <authorList>
            <person name="Szuroczki S."/>
            <person name="Abbaszade G."/>
            <person name="Schumann P."/>
            <person name="Toth E."/>
        </authorList>
    </citation>
    <scope>NUCLEOTIDE SEQUENCE</scope>
    <source>
        <strain evidence="2">DMG-N-6</strain>
    </source>
</reference>
<comment type="caution">
    <text evidence="2">The sequence shown here is derived from an EMBL/GenBank/DDBJ whole genome shotgun (WGS) entry which is preliminary data.</text>
</comment>
<dbReference type="EMBL" id="JAESVN010000003">
    <property type="protein sequence ID" value="MBL4917363.1"/>
    <property type="molecule type" value="Genomic_DNA"/>
</dbReference>
<dbReference type="PANTHER" id="PTHR10605">
    <property type="entry name" value="HEPARAN SULFATE SULFOTRANSFERASE"/>
    <property type="match status" value="1"/>
</dbReference>
<dbReference type="InterPro" id="IPR027417">
    <property type="entry name" value="P-loop_NTPase"/>
</dbReference>
<accession>A0A8K0V8M1</accession>
<dbReference type="InterPro" id="IPR037359">
    <property type="entry name" value="NST/OST"/>
</dbReference>
<dbReference type="SUPFAM" id="SSF52540">
    <property type="entry name" value="P-loop containing nucleoside triphosphate hydrolases"/>
    <property type="match status" value="1"/>
</dbReference>
<dbReference type="Pfam" id="PF13469">
    <property type="entry name" value="Sulfotransfer_3"/>
    <property type="match status" value="1"/>
</dbReference>
<gene>
    <name evidence="2" type="ORF">JL811_09025</name>
</gene>
<organism evidence="2 3">
    <name type="scientific">Szabonella alba</name>
    <dbReference type="NCBI Taxonomy" id="2804194"/>
    <lineage>
        <taxon>Bacteria</taxon>
        <taxon>Pseudomonadati</taxon>
        <taxon>Pseudomonadota</taxon>
        <taxon>Alphaproteobacteria</taxon>
        <taxon>Rhodobacterales</taxon>
        <taxon>Paracoccaceae</taxon>
        <taxon>Szabonella</taxon>
    </lineage>
</organism>
<dbReference type="GO" id="GO:0008146">
    <property type="term" value="F:sulfotransferase activity"/>
    <property type="evidence" value="ECO:0007669"/>
    <property type="project" value="InterPro"/>
</dbReference>